<keyword evidence="3" id="KW-1185">Reference proteome</keyword>
<organism evidence="2 3">
    <name type="scientific">Apiospora rasikravindrae</name>
    <dbReference type="NCBI Taxonomy" id="990691"/>
    <lineage>
        <taxon>Eukaryota</taxon>
        <taxon>Fungi</taxon>
        <taxon>Dikarya</taxon>
        <taxon>Ascomycota</taxon>
        <taxon>Pezizomycotina</taxon>
        <taxon>Sordariomycetes</taxon>
        <taxon>Xylariomycetidae</taxon>
        <taxon>Amphisphaeriales</taxon>
        <taxon>Apiosporaceae</taxon>
        <taxon>Apiospora</taxon>
    </lineage>
</organism>
<dbReference type="Proteomes" id="UP001444661">
    <property type="component" value="Unassembled WGS sequence"/>
</dbReference>
<name>A0ABR1RNY7_9PEZI</name>
<comment type="caution">
    <text evidence="2">The sequence shown here is derived from an EMBL/GenBank/DDBJ whole genome shotgun (WGS) entry which is preliminary data.</text>
</comment>
<evidence type="ECO:0000256" key="1">
    <source>
        <dbReference type="SAM" id="MobiDB-lite"/>
    </source>
</evidence>
<protein>
    <submittedName>
        <fullName evidence="2">Uncharacterized protein</fullName>
    </submittedName>
</protein>
<reference evidence="2 3" key="1">
    <citation type="submission" date="2023-01" db="EMBL/GenBank/DDBJ databases">
        <title>Analysis of 21 Apiospora genomes using comparative genomics revels a genus with tremendous synthesis potential of carbohydrate active enzymes and secondary metabolites.</title>
        <authorList>
            <person name="Sorensen T."/>
        </authorList>
    </citation>
    <scope>NUCLEOTIDE SEQUENCE [LARGE SCALE GENOMIC DNA]</scope>
    <source>
        <strain evidence="2 3">CBS 33761</strain>
    </source>
</reference>
<evidence type="ECO:0000313" key="2">
    <source>
        <dbReference type="EMBL" id="KAK8016663.1"/>
    </source>
</evidence>
<dbReference type="EMBL" id="JAQQWK010000014">
    <property type="protein sequence ID" value="KAK8016663.1"/>
    <property type="molecule type" value="Genomic_DNA"/>
</dbReference>
<evidence type="ECO:0000313" key="3">
    <source>
        <dbReference type="Proteomes" id="UP001444661"/>
    </source>
</evidence>
<gene>
    <name evidence="2" type="ORF">PG993_014852</name>
</gene>
<accession>A0ABR1RNY7</accession>
<feature type="region of interest" description="Disordered" evidence="1">
    <location>
        <begin position="19"/>
        <end position="44"/>
    </location>
</feature>
<proteinExistence type="predicted"/>
<sequence length="56" mass="6250">MRTRVFHYCTGPCCNPQRRAEIDQSPRTTRGARQGGGRNPGRARVVELLVSPPNQT</sequence>